<name>A0A377TJ14_KLEPN</name>
<sequence>MQADDDLNPVAAAYYPVGAQRFKDVVTLRFRHIDQRDAQSGGAVVDAFNVVGAAEGLQEASGLTQPGLWRGGGRGLPRAAW</sequence>
<reference evidence="1 2" key="1">
    <citation type="submission" date="2018-06" db="EMBL/GenBank/DDBJ databases">
        <authorList>
            <consortium name="Pathogen Informatics"/>
            <person name="Doyle S."/>
        </authorList>
    </citation>
    <scope>NUCLEOTIDE SEQUENCE [LARGE SCALE GENOMIC DNA]</scope>
    <source>
        <strain evidence="1 2">NCTC9140</strain>
    </source>
</reference>
<dbReference type="EMBL" id="UGKQ01000007">
    <property type="protein sequence ID" value="STS78996.1"/>
    <property type="molecule type" value="Genomic_DNA"/>
</dbReference>
<dbReference type="Proteomes" id="UP000254938">
    <property type="component" value="Unassembled WGS sequence"/>
</dbReference>
<gene>
    <name evidence="1" type="ORF">NCTC9140_00633</name>
</gene>
<evidence type="ECO:0000313" key="2">
    <source>
        <dbReference type="Proteomes" id="UP000254938"/>
    </source>
</evidence>
<proteinExistence type="predicted"/>
<protein>
    <submittedName>
        <fullName evidence="1">Uncharacterized protein</fullName>
    </submittedName>
</protein>
<accession>A0A377TJ14</accession>
<organism evidence="1 2">
    <name type="scientific">Klebsiella pneumoniae</name>
    <dbReference type="NCBI Taxonomy" id="573"/>
    <lineage>
        <taxon>Bacteria</taxon>
        <taxon>Pseudomonadati</taxon>
        <taxon>Pseudomonadota</taxon>
        <taxon>Gammaproteobacteria</taxon>
        <taxon>Enterobacterales</taxon>
        <taxon>Enterobacteriaceae</taxon>
        <taxon>Klebsiella/Raoultella group</taxon>
        <taxon>Klebsiella</taxon>
        <taxon>Klebsiella pneumoniae complex</taxon>
    </lineage>
</organism>
<evidence type="ECO:0000313" key="1">
    <source>
        <dbReference type="EMBL" id="STS78996.1"/>
    </source>
</evidence>
<dbReference type="AlphaFoldDB" id="A0A377TJ14"/>